<reference evidence="2 3" key="1">
    <citation type="submission" date="2020-04" db="EMBL/GenBank/DDBJ databases">
        <title>MicrobeNet Type strains.</title>
        <authorList>
            <person name="Nicholson A.C."/>
        </authorList>
    </citation>
    <scope>NUCLEOTIDE SEQUENCE [LARGE SCALE GENOMIC DNA]</scope>
    <source>
        <strain evidence="2 3">ATCC BAA-14</strain>
    </source>
</reference>
<dbReference type="InterPro" id="IPR027417">
    <property type="entry name" value="P-loop_NTPase"/>
</dbReference>
<dbReference type="AlphaFoldDB" id="A0A846WWJ0"/>
<dbReference type="EMBL" id="JAAXPC010000026">
    <property type="protein sequence ID" value="NKY04993.1"/>
    <property type="molecule type" value="Genomic_DNA"/>
</dbReference>
<evidence type="ECO:0000313" key="3">
    <source>
        <dbReference type="Proteomes" id="UP000563898"/>
    </source>
</evidence>
<accession>A0A846WWJ0</accession>
<dbReference type="InterPro" id="IPR014001">
    <property type="entry name" value="Helicase_ATP-bd"/>
</dbReference>
<keyword evidence="2" id="KW-0067">ATP-binding</keyword>
<dbReference type="RefSeq" id="WP_006372053.1">
    <property type="nucleotide sequence ID" value="NZ_CP073075.1"/>
</dbReference>
<keyword evidence="2" id="KW-0378">Hydrolase</keyword>
<keyword evidence="2" id="KW-0347">Helicase</keyword>
<organism evidence="2 3">
    <name type="scientific">Gordonia polyisoprenivorans</name>
    <dbReference type="NCBI Taxonomy" id="84595"/>
    <lineage>
        <taxon>Bacteria</taxon>
        <taxon>Bacillati</taxon>
        <taxon>Actinomycetota</taxon>
        <taxon>Actinomycetes</taxon>
        <taxon>Mycobacteriales</taxon>
        <taxon>Gordoniaceae</taxon>
        <taxon>Gordonia</taxon>
    </lineage>
</organism>
<dbReference type="GO" id="GO:0004386">
    <property type="term" value="F:helicase activity"/>
    <property type="evidence" value="ECO:0007669"/>
    <property type="project" value="UniProtKB-KW"/>
</dbReference>
<keyword evidence="2" id="KW-0547">Nucleotide-binding</keyword>
<dbReference type="SMART" id="SM00487">
    <property type="entry name" value="DEXDc"/>
    <property type="match status" value="1"/>
</dbReference>
<gene>
    <name evidence="2" type="ORF">HGA05_25870</name>
</gene>
<proteinExistence type="predicted"/>
<name>A0A846WWJ0_9ACTN</name>
<dbReference type="Gene3D" id="3.40.50.300">
    <property type="entry name" value="P-loop containing nucleotide triphosphate hydrolases"/>
    <property type="match status" value="2"/>
</dbReference>
<protein>
    <submittedName>
        <fullName evidence="2">Helicase</fullName>
    </submittedName>
</protein>
<comment type="caution">
    <text evidence="2">The sequence shown here is derived from an EMBL/GenBank/DDBJ whole genome shotgun (WGS) entry which is preliminary data.</text>
</comment>
<evidence type="ECO:0000313" key="2">
    <source>
        <dbReference type="EMBL" id="NKY04993.1"/>
    </source>
</evidence>
<dbReference type="Pfam" id="PF00271">
    <property type="entry name" value="Helicase_C"/>
    <property type="match status" value="1"/>
</dbReference>
<dbReference type="InterPro" id="IPR001650">
    <property type="entry name" value="Helicase_C-like"/>
</dbReference>
<feature type="domain" description="Helicase ATP-binding" evidence="1">
    <location>
        <begin position="12"/>
        <end position="351"/>
    </location>
</feature>
<sequence length="1073" mass="117897">MSDTERFSADAALAKLTQFQRATVDHVIDVFYKQQSGKRFLVADETGLGKSVVASGVIAKAIEHLQDDPTVNRIDIVYICSNADIARQNIKRLNVTGNQITMSTRLSMLATATHQLSTPTPGVSKPVNLVSLTPKTSFPDGGWRTGRVEERALLFLILRSELSLTGARATAALRILQGSVKPWRKFEGVVARFEAELKKAAAGNGTSFLDPVIVGEFLKRSRLRDDGESSPLEAFEALLSDTVKRSSVPGGWRAAAAVIIRLRRVLARAGVEALEPDLVILDEFQRFTDLLKADLPVSELAQEMFTYDAARVLLLSATPYKSYDLEDGSANADGSTHRSQFMDTLDFLTAGLNAHDSHERSDGISKLLSEFRDAIVTGDDPTGLRDRLRNELLGVMCRTERPTAVVDSMVLESHVPAEAVTTADVQQFMKLTDLAKLVGARLPMDVWKSVPALANFMGSSYQLGRFAADEIGDPKVRDAVAQLDRLDPAAVARFDELPPQNPRLESLIAGTSGAGWEQLLWVPPSVPYLKPGGPYADPDLQAMTKKLVFSQWSATPTAVASLLSHDVSRRIARSETATPHRITTTRENVSQRLQFRRSGTDLAAMNAFMLFFPLPGLADETDPLRLASAAGRPYDPEYAEVRFAGELSGQLPEGYTESAATDVAALMWQWPLMISDPRLDEALSGSVAGLTAADAIAARVEEAENLGDPETTTALDEYVQQAIAVHRSTGRRDLSVIPTGLALQTARLALHSPANCAWRAFGRLDGDTSQVSIGGRWRAAGILASGLRTLFNRWESSLVLDELYRDDSPYWQKVIRYCADGNLQAVLDEYLFHLAAVEGESAYTDESLIQFADKAARALKLNPAIYKASDPLGDGNDIDFRSRFALRYGETTKEEGSVRAEDVREAFNSPFWPFVLVSTSVGQEGIDFHPWCHNLVHWNIPSNPVDFEQRDGRVNRYRGHAVRRNIAAAHSAAMLATGNPWKAAYDVAVKDAPHSEIGGLAPDWVYPGPFKVLREVMPYQLSTDQARIEQTKKRVAYYRLAFGQARQEDLVSMMAAVGVEAADAERWRVELRP</sequence>
<dbReference type="SUPFAM" id="SSF52540">
    <property type="entry name" value="P-loop containing nucleoside triphosphate hydrolases"/>
    <property type="match status" value="2"/>
</dbReference>
<evidence type="ECO:0000259" key="1">
    <source>
        <dbReference type="SMART" id="SM00487"/>
    </source>
</evidence>
<dbReference type="Proteomes" id="UP000563898">
    <property type="component" value="Unassembled WGS sequence"/>
</dbReference>